<sequence length="616" mass="67219">MLRGGAGGGVALVQVPVMQVLDVDVAANLVLSMGDIQEAGGILSGMALVPGSNLIERLERKDPMSKDIIVSALVCRVEVKDDLLRDPVELFETMNTEQLVADLPLMNWANMVEIVEKSDVEARVSALCIATYKLAAGILCDMSEDAAIKTLTAIPAKIQSQILVAMPTDRAAKMLRGIPDIARVLDCLGEMSLTQLAQMVAAMEPLYAATLMDNLSPQAVASALTSQDSRHRARILQLLEPTMAVSVMRWWPKEAVAEAYALMDRRRGQALKQMSMQEEAVTSVKNLAGTDVCAAGKALMGLDASKGGMALSALEVKQALQIIPLIECQQMAGFLGHMELKPAKDIHDVLHEEMQVEFLKRMPFKPAMNLLKLYPPEKQCNMISRICTSTTTDSVVAGSEFLLKLDFGTRNKLLHDMKPEVAANALAGMKPEAAVSVMQDIAHDKLGPIMGAMDEHSIARVLEAMPPGQVLNSMLGLLRAETSDEWVDTVERARDLLNHLEQSALKMRVPERNLISPMMEDESINAALHFMLKRPNCAALVSALEKLDATLVVETSSIESAKDEITSLMSLVFKRASEQWSNKSWARNMHNALQKLEAAVGGTMLSSFYLNSAFRE</sequence>
<reference evidence="1 2" key="1">
    <citation type="journal article" date="2015" name="Genome Biol. Evol.">
        <title>Comparative Genomics of a Bacterivorous Green Alga Reveals Evolutionary Causalities and Consequences of Phago-Mixotrophic Mode of Nutrition.</title>
        <authorList>
            <person name="Burns J.A."/>
            <person name="Paasch A."/>
            <person name="Narechania A."/>
            <person name="Kim E."/>
        </authorList>
    </citation>
    <scope>NUCLEOTIDE SEQUENCE [LARGE SCALE GENOMIC DNA]</scope>
    <source>
        <strain evidence="1 2">PLY_AMNH</strain>
    </source>
</reference>
<keyword evidence="2" id="KW-1185">Reference proteome</keyword>
<name>A0AAE0FFR2_9CHLO</name>
<comment type="caution">
    <text evidence="1">The sequence shown here is derived from an EMBL/GenBank/DDBJ whole genome shotgun (WGS) entry which is preliminary data.</text>
</comment>
<gene>
    <name evidence="1" type="ORF">CYMTET_32442</name>
</gene>
<dbReference type="SUPFAM" id="SSF158791">
    <property type="entry name" value="MgtE N-terminal domain-like"/>
    <property type="match status" value="4"/>
</dbReference>
<evidence type="ECO:0000313" key="1">
    <source>
        <dbReference type="EMBL" id="KAK3258516.1"/>
    </source>
</evidence>
<dbReference type="EMBL" id="LGRX02019481">
    <property type="protein sequence ID" value="KAK3258516.1"/>
    <property type="molecule type" value="Genomic_DNA"/>
</dbReference>
<dbReference type="AlphaFoldDB" id="A0AAE0FFR2"/>
<organism evidence="1 2">
    <name type="scientific">Cymbomonas tetramitiformis</name>
    <dbReference type="NCBI Taxonomy" id="36881"/>
    <lineage>
        <taxon>Eukaryota</taxon>
        <taxon>Viridiplantae</taxon>
        <taxon>Chlorophyta</taxon>
        <taxon>Pyramimonadophyceae</taxon>
        <taxon>Pyramimonadales</taxon>
        <taxon>Pyramimonadaceae</taxon>
        <taxon>Cymbomonas</taxon>
    </lineage>
</organism>
<accession>A0AAE0FFR2</accession>
<protein>
    <recommendedName>
        <fullName evidence="3">Magnesium transporter MgtE intracellular domain-containing protein</fullName>
    </recommendedName>
</protein>
<feature type="non-terminal residue" evidence="1">
    <location>
        <position position="616"/>
    </location>
</feature>
<evidence type="ECO:0000313" key="2">
    <source>
        <dbReference type="Proteomes" id="UP001190700"/>
    </source>
</evidence>
<dbReference type="Proteomes" id="UP001190700">
    <property type="component" value="Unassembled WGS sequence"/>
</dbReference>
<proteinExistence type="predicted"/>
<evidence type="ECO:0008006" key="3">
    <source>
        <dbReference type="Google" id="ProtNLM"/>
    </source>
</evidence>